<dbReference type="Gene3D" id="1.10.510.10">
    <property type="entry name" value="Transferase(Phosphotransferase) domain 1"/>
    <property type="match status" value="1"/>
</dbReference>
<keyword evidence="5 9" id="KW-0418">Kinase</keyword>
<reference evidence="9 10" key="1">
    <citation type="submission" date="2024-03" db="EMBL/GenBank/DDBJ databases">
        <title>Complete genome sequence of the green alga Chloropicon roscoffensis RCC1871.</title>
        <authorList>
            <person name="Lemieux C."/>
            <person name="Pombert J.-F."/>
            <person name="Otis C."/>
            <person name="Turmel M."/>
        </authorList>
    </citation>
    <scope>NUCLEOTIDE SEQUENCE [LARGE SCALE GENOMIC DNA]</scope>
    <source>
        <strain evidence="9 10">RCC1871</strain>
    </source>
</reference>
<gene>
    <name evidence="9" type="ORF">HKI87_07g50890</name>
</gene>
<dbReference type="SUPFAM" id="SSF56112">
    <property type="entry name" value="Protein kinase-like (PK-like)"/>
    <property type="match status" value="1"/>
</dbReference>
<dbReference type="SMART" id="SM00220">
    <property type="entry name" value="S_TKc"/>
    <property type="match status" value="1"/>
</dbReference>
<proteinExistence type="inferred from homology"/>
<dbReference type="InterPro" id="IPR011009">
    <property type="entry name" value="Kinase-like_dom_sf"/>
</dbReference>
<dbReference type="AlphaFoldDB" id="A0AAX4PC59"/>
<evidence type="ECO:0000256" key="6">
    <source>
        <dbReference type="ARBA" id="ARBA00022840"/>
    </source>
</evidence>
<protein>
    <submittedName>
        <fullName evidence="9">Mitogen-activated protein kinase</fullName>
    </submittedName>
</protein>
<dbReference type="GO" id="GO:0005524">
    <property type="term" value="F:ATP binding"/>
    <property type="evidence" value="ECO:0007669"/>
    <property type="project" value="UniProtKB-UniRule"/>
</dbReference>
<dbReference type="PROSITE" id="PS00107">
    <property type="entry name" value="PROTEIN_KINASE_ATP"/>
    <property type="match status" value="1"/>
</dbReference>
<evidence type="ECO:0000256" key="1">
    <source>
        <dbReference type="ARBA" id="ARBA00008832"/>
    </source>
</evidence>
<evidence type="ECO:0000256" key="2">
    <source>
        <dbReference type="ARBA" id="ARBA00022527"/>
    </source>
</evidence>
<dbReference type="Gene3D" id="3.30.200.20">
    <property type="entry name" value="Phosphorylase Kinase, domain 1"/>
    <property type="match status" value="1"/>
</dbReference>
<feature type="binding site" evidence="7">
    <location>
        <position position="45"/>
    </location>
    <ligand>
        <name>ATP</name>
        <dbReference type="ChEBI" id="CHEBI:30616"/>
    </ligand>
</feature>
<dbReference type="PROSITE" id="PS01351">
    <property type="entry name" value="MAPK"/>
    <property type="match status" value="1"/>
</dbReference>
<evidence type="ECO:0000313" key="10">
    <source>
        <dbReference type="Proteomes" id="UP001472866"/>
    </source>
</evidence>
<name>A0AAX4PC59_9CHLO</name>
<sequence length="486" mass="55184">MSNKEFKFDYGDSNRYIIKEAIGKGSYGVVYSAYDTKNKENVAIKRINNVFEHISDGVRILREIKLLRHLKHPDVVTIKDIILPPSPKDFRDIYVVFELMETDLHQVIRANDDLTDEHHQYLLFQMLRGLKFIHSAKVFHRDLKPKNILANSDCKLKICDFGLARPQFTDQAQTIFWTDYVATRWYRAPELCGSFFTKYSPMVDVWSIGCIFAELLLGKPLFPGKNVVNQLELITDLLGSPKPETVKKIRNERARRYLEQLPRKEPADFSKVFPMASTGAREVIKKLLAFDQDDRMSASDALEDPYFVGLFKSSAEDIAKPLSKLDYGFDQKTLREGEIRELMFREILEYHKDAKKQYMSRNTSHVYHFPSQVDRFKMQFMNLENKGSGSQGIRSASSLPKQGLAGNLVESALLGGGNLSTSFTGATFEGPSSLISADAIDCPLSQSFSLAKGTSYLGESIESELDLSSDSFMKMSLDSQNKDDDS</sequence>
<dbReference type="InterPro" id="IPR003527">
    <property type="entry name" value="MAP_kinase_CS"/>
</dbReference>
<dbReference type="PROSITE" id="PS50011">
    <property type="entry name" value="PROTEIN_KINASE_DOM"/>
    <property type="match status" value="1"/>
</dbReference>
<dbReference type="Pfam" id="PF00069">
    <property type="entry name" value="Pkinase"/>
    <property type="match status" value="1"/>
</dbReference>
<evidence type="ECO:0000313" key="9">
    <source>
        <dbReference type="EMBL" id="WZN63540.1"/>
    </source>
</evidence>
<comment type="similarity">
    <text evidence="1">Belongs to the protein kinase superfamily. CMGC Ser/Thr protein kinase family. MAP kinase subfamily.</text>
</comment>
<dbReference type="InterPro" id="IPR050117">
    <property type="entry name" value="MAPK"/>
</dbReference>
<dbReference type="GO" id="GO:0004707">
    <property type="term" value="F:MAP kinase activity"/>
    <property type="evidence" value="ECO:0007669"/>
    <property type="project" value="InterPro"/>
</dbReference>
<evidence type="ECO:0000256" key="7">
    <source>
        <dbReference type="PROSITE-ProRule" id="PRU10141"/>
    </source>
</evidence>
<dbReference type="InterPro" id="IPR000719">
    <property type="entry name" value="Prot_kinase_dom"/>
</dbReference>
<dbReference type="Proteomes" id="UP001472866">
    <property type="component" value="Chromosome 07"/>
</dbReference>
<dbReference type="PANTHER" id="PTHR24055">
    <property type="entry name" value="MITOGEN-ACTIVATED PROTEIN KINASE"/>
    <property type="match status" value="1"/>
</dbReference>
<feature type="domain" description="Protein kinase" evidence="8">
    <location>
        <begin position="16"/>
        <end position="307"/>
    </location>
</feature>
<evidence type="ECO:0000256" key="3">
    <source>
        <dbReference type="ARBA" id="ARBA00022679"/>
    </source>
</evidence>
<keyword evidence="3" id="KW-0808">Transferase</keyword>
<evidence type="ECO:0000256" key="5">
    <source>
        <dbReference type="ARBA" id="ARBA00022777"/>
    </source>
</evidence>
<keyword evidence="6 7" id="KW-0067">ATP-binding</keyword>
<dbReference type="EMBL" id="CP151507">
    <property type="protein sequence ID" value="WZN63540.1"/>
    <property type="molecule type" value="Genomic_DNA"/>
</dbReference>
<keyword evidence="4 7" id="KW-0547">Nucleotide-binding</keyword>
<organism evidence="9 10">
    <name type="scientific">Chloropicon roscoffensis</name>
    <dbReference type="NCBI Taxonomy" id="1461544"/>
    <lineage>
        <taxon>Eukaryota</taxon>
        <taxon>Viridiplantae</taxon>
        <taxon>Chlorophyta</taxon>
        <taxon>Chloropicophyceae</taxon>
        <taxon>Chloropicales</taxon>
        <taxon>Chloropicaceae</taxon>
        <taxon>Chloropicon</taxon>
    </lineage>
</organism>
<dbReference type="FunFam" id="1.10.510.10:FF:000098">
    <property type="entry name" value="Mitogen-activated protein kinase 1"/>
    <property type="match status" value="1"/>
</dbReference>
<dbReference type="FunFam" id="3.30.200.20:FF:000046">
    <property type="entry name" value="Mitogen-activated protein kinase"/>
    <property type="match status" value="1"/>
</dbReference>
<keyword evidence="10" id="KW-1185">Reference proteome</keyword>
<evidence type="ECO:0000256" key="4">
    <source>
        <dbReference type="ARBA" id="ARBA00022741"/>
    </source>
</evidence>
<accession>A0AAX4PC59</accession>
<keyword evidence="2" id="KW-0723">Serine/threonine-protein kinase</keyword>
<dbReference type="InterPro" id="IPR017441">
    <property type="entry name" value="Protein_kinase_ATP_BS"/>
</dbReference>
<evidence type="ECO:0000259" key="8">
    <source>
        <dbReference type="PROSITE" id="PS50011"/>
    </source>
</evidence>